<dbReference type="SUPFAM" id="SSF46689">
    <property type="entry name" value="Homeodomain-like"/>
    <property type="match status" value="1"/>
</dbReference>
<dbReference type="InterPro" id="IPR009057">
    <property type="entry name" value="Homeodomain-like_sf"/>
</dbReference>
<dbReference type="GO" id="GO:0004803">
    <property type="term" value="F:transposase activity"/>
    <property type="evidence" value="ECO:0007669"/>
    <property type="project" value="InterPro"/>
</dbReference>
<dbReference type="Pfam" id="PF01527">
    <property type="entry name" value="HTH_Tnp_1"/>
    <property type="match status" value="1"/>
</dbReference>
<sequence length="107" mass="12242">MSLESWKEINMARVGSYDKEFKESIIQYVLDHPDETYVSVGKRFDVHSTTIGGWMKEYKEKGGNDVFRGSGNYSSDEAKEFARLKKELKDTQDTLEILKKAIGILGK</sequence>
<evidence type="ECO:0000313" key="2">
    <source>
        <dbReference type="Proteomes" id="UP000470082"/>
    </source>
</evidence>
<accession>A0A7X2N2R4</accession>
<evidence type="ECO:0000313" key="1">
    <source>
        <dbReference type="EMBL" id="MSS01407.1"/>
    </source>
</evidence>
<dbReference type="EMBL" id="VUMM01000006">
    <property type="protein sequence ID" value="MSS01407.1"/>
    <property type="molecule type" value="Genomic_DNA"/>
</dbReference>
<gene>
    <name evidence="1" type="ORF">FYJ50_04700</name>
</gene>
<keyword evidence="2" id="KW-1185">Reference proteome</keyword>
<proteinExistence type="predicted"/>
<comment type="caution">
    <text evidence="1">The sequence shown here is derived from an EMBL/GenBank/DDBJ whole genome shotgun (WGS) entry which is preliminary data.</text>
</comment>
<dbReference type="GO" id="GO:0006313">
    <property type="term" value="P:DNA transposition"/>
    <property type="evidence" value="ECO:0007669"/>
    <property type="project" value="InterPro"/>
</dbReference>
<dbReference type="Gene3D" id="1.10.10.60">
    <property type="entry name" value="Homeodomain-like"/>
    <property type="match status" value="1"/>
</dbReference>
<reference evidence="1 2" key="1">
    <citation type="submission" date="2019-08" db="EMBL/GenBank/DDBJ databases">
        <title>In-depth cultivation of the pig gut microbiome towards novel bacterial diversity and tailored functional studies.</title>
        <authorList>
            <person name="Wylensek D."/>
            <person name="Hitch T.C.A."/>
            <person name="Clavel T."/>
        </authorList>
    </citation>
    <scope>NUCLEOTIDE SEQUENCE [LARGE SCALE GENOMIC DNA]</scope>
    <source>
        <strain evidence="1 2">LKV-178-WT-2G</strain>
    </source>
</reference>
<dbReference type="AlphaFoldDB" id="A0A7X2N2R4"/>
<organism evidence="1 2">
    <name type="scientific">Floccifex porci</name>
    <dbReference type="NCBI Taxonomy" id="2606629"/>
    <lineage>
        <taxon>Bacteria</taxon>
        <taxon>Bacillati</taxon>
        <taxon>Bacillota</taxon>
        <taxon>Erysipelotrichia</taxon>
        <taxon>Erysipelotrichales</taxon>
        <taxon>Erysipelotrichaceae</taxon>
        <taxon>Floccifex</taxon>
    </lineage>
</organism>
<dbReference type="Proteomes" id="UP000470082">
    <property type="component" value="Unassembled WGS sequence"/>
</dbReference>
<protein>
    <submittedName>
        <fullName evidence="1">Transposase</fullName>
    </submittedName>
</protein>
<dbReference type="GO" id="GO:0003677">
    <property type="term" value="F:DNA binding"/>
    <property type="evidence" value="ECO:0007669"/>
    <property type="project" value="InterPro"/>
</dbReference>
<name>A0A7X2N2R4_9FIRM</name>
<dbReference type="InterPro" id="IPR002514">
    <property type="entry name" value="Transposase_8"/>
</dbReference>